<name>A0A1G6KJ02_9ACTN</name>
<feature type="transmembrane region" description="Helical" evidence="2">
    <location>
        <begin position="45"/>
        <end position="70"/>
    </location>
</feature>
<feature type="region of interest" description="Disordered" evidence="1">
    <location>
        <begin position="86"/>
        <end position="111"/>
    </location>
</feature>
<evidence type="ECO:0000256" key="1">
    <source>
        <dbReference type="SAM" id="MobiDB-lite"/>
    </source>
</evidence>
<dbReference type="EMBL" id="FMZL01000008">
    <property type="protein sequence ID" value="SDC30545.1"/>
    <property type="molecule type" value="Genomic_DNA"/>
</dbReference>
<evidence type="ECO:0000313" key="4">
    <source>
        <dbReference type="Proteomes" id="UP000198528"/>
    </source>
</evidence>
<feature type="region of interest" description="Disordered" evidence="1">
    <location>
        <begin position="1"/>
        <end position="21"/>
    </location>
</feature>
<protein>
    <submittedName>
        <fullName evidence="3">Uncharacterized protein</fullName>
    </submittedName>
</protein>
<sequence length="132" mass="13515">MPDNQQVASDQTSIEQADAAKRPAVIETASATTSLDNANSGAKPVVIAAVGVVVLLLLANALGGFVAGVTRFALMDELGRHADTLELGDSDGAYGDSDDSDAWDTFDDQGGWWSQGGMADACGAPSRTDARA</sequence>
<keyword evidence="2" id="KW-1133">Transmembrane helix</keyword>
<evidence type="ECO:0000313" key="3">
    <source>
        <dbReference type="EMBL" id="SDC30545.1"/>
    </source>
</evidence>
<organism evidence="3 4">
    <name type="scientific">Parafannyhessea umbonata</name>
    <dbReference type="NCBI Taxonomy" id="604330"/>
    <lineage>
        <taxon>Bacteria</taxon>
        <taxon>Bacillati</taxon>
        <taxon>Actinomycetota</taxon>
        <taxon>Coriobacteriia</taxon>
        <taxon>Coriobacteriales</taxon>
        <taxon>Atopobiaceae</taxon>
        <taxon>Parafannyhessea</taxon>
    </lineage>
</organism>
<evidence type="ECO:0000256" key="2">
    <source>
        <dbReference type="SAM" id="Phobius"/>
    </source>
</evidence>
<accession>A0A1G6KJ02</accession>
<feature type="compositionally biased region" description="Polar residues" evidence="1">
    <location>
        <begin position="1"/>
        <end position="15"/>
    </location>
</feature>
<dbReference type="AlphaFoldDB" id="A0A1G6KJ02"/>
<gene>
    <name evidence="3" type="ORF">SAMN04487824_10837</name>
</gene>
<dbReference type="Proteomes" id="UP000198528">
    <property type="component" value="Unassembled WGS sequence"/>
</dbReference>
<keyword evidence="2" id="KW-0812">Transmembrane</keyword>
<keyword evidence="2" id="KW-0472">Membrane</keyword>
<keyword evidence="4" id="KW-1185">Reference proteome</keyword>
<proteinExistence type="predicted"/>
<dbReference type="RefSeq" id="WP_090846176.1">
    <property type="nucleotide sequence ID" value="NZ_FMZL01000008.1"/>
</dbReference>
<feature type="compositionally biased region" description="Acidic residues" evidence="1">
    <location>
        <begin position="96"/>
        <end position="107"/>
    </location>
</feature>
<reference evidence="4" key="1">
    <citation type="submission" date="2016-10" db="EMBL/GenBank/DDBJ databases">
        <authorList>
            <person name="Varghese N."/>
            <person name="Submissions S."/>
        </authorList>
    </citation>
    <scope>NUCLEOTIDE SEQUENCE [LARGE SCALE GENOMIC DNA]</scope>
    <source>
        <strain evidence="4">DSM 22619</strain>
    </source>
</reference>